<feature type="transmembrane region" description="Helical" evidence="8">
    <location>
        <begin position="415"/>
        <end position="435"/>
    </location>
</feature>
<evidence type="ECO:0000256" key="6">
    <source>
        <dbReference type="ARBA" id="ARBA00023136"/>
    </source>
</evidence>
<organism evidence="10 11">
    <name type="scientific">Pseudosporangium ferrugineum</name>
    <dbReference type="NCBI Taxonomy" id="439699"/>
    <lineage>
        <taxon>Bacteria</taxon>
        <taxon>Bacillati</taxon>
        <taxon>Actinomycetota</taxon>
        <taxon>Actinomycetes</taxon>
        <taxon>Micromonosporales</taxon>
        <taxon>Micromonosporaceae</taxon>
        <taxon>Pseudosporangium</taxon>
    </lineage>
</organism>
<dbReference type="RefSeq" id="WP_146163961.1">
    <property type="nucleotide sequence ID" value="NZ_PVZG01000002.1"/>
</dbReference>
<proteinExistence type="inferred from homology"/>
<evidence type="ECO:0000256" key="7">
    <source>
        <dbReference type="SAM" id="MobiDB-lite"/>
    </source>
</evidence>
<dbReference type="InterPro" id="IPR024962">
    <property type="entry name" value="YukD-like"/>
</dbReference>
<feature type="transmembrane region" description="Helical" evidence="8">
    <location>
        <begin position="176"/>
        <end position="193"/>
    </location>
</feature>
<dbReference type="GO" id="GO:0005886">
    <property type="term" value="C:plasma membrane"/>
    <property type="evidence" value="ECO:0007669"/>
    <property type="project" value="UniProtKB-SubCell"/>
</dbReference>
<evidence type="ECO:0000256" key="5">
    <source>
        <dbReference type="ARBA" id="ARBA00022989"/>
    </source>
</evidence>
<comment type="caution">
    <text evidence="10">The sequence shown here is derived from an EMBL/GenBank/DDBJ whole genome shotgun (WGS) entry which is preliminary data.</text>
</comment>
<comment type="subcellular location">
    <subcellularLocation>
        <location evidence="1">Cell membrane</location>
        <topology evidence="1">Multi-pass membrane protein</topology>
    </subcellularLocation>
</comment>
<dbReference type="InterPro" id="IPR044049">
    <property type="entry name" value="EccD_transm"/>
</dbReference>
<dbReference type="Pfam" id="PF19053">
    <property type="entry name" value="EccD"/>
    <property type="match status" value="1"/>
</dbReference>
<evidence type="ECO:0000256" key="4">
    <source>
        <dbReference type="ARBA" id="ARBA00022692"/>
    </source>
</evidence>
<feature type="transmembrane region" description="Helical" evidence="8">
    <location>
        <begin position="363"/>
        <end position="378"/>
    </location>
</feature>
<feature type="transmembrane region" description="Helical" evidence="8">
    <location>
        <begin position="150"/>
        <end position="170"/>
    </location>
</feature>
<evidence type="ECO:0000256" key="1">
    <source>
        <dbReference type="ARBA" id="ARBA00004651"/>
    </source>
</evidence>
<evidence type="ECO:0000313" key="10">
    <source>
        <dbReference type="EMBL" id="PRY31933.1"/>
    </source>
</evidence>
<feature type="transmembrane region" description="Helical" evidence="8">
    <location>
        <begin position="252"/>
        <end position="271"/>
    </location>
</feature>
<dbReference type="Gene3D" id="3.10.20.90">
    <property type="entry name" value="Phosphatidylinositol 3-kinase Catalytic Subunit, Chain A, domain 1"/>
    <property type="match status" value="1"/>
</dbReference>
<keyword evidence="3" id="KW-1003">Cell membrane</keyword>
<dbReference type="NCBIfam" id="TIGR03920">
    <property type="entry name" value="T7SS_EccD"/>
    <property type="match status" value="1"/>
</dbReference>
<feature type="transmembrane region" description="Helical" evidence="8">
    <location>
        <begin position="200"/>
        <end position="217"/>
    </location>
</feature>
<evidence type="ECO:0000256" key="2">
    <source>
        <dbReference type="ARBA" id="ARBA00006162"/>
    </source>
</evidence>
<feature type="domain" description="EccD-like transmembrane" evidence="9">
    <location>
        <begin position="148"/>
        <end position="478"/>
    </location>
</feature>
<name>A0A2T0SF14_9ACTN</name>
<accession>A0A2T0SF14</accession>
<dbReference type="InterPro" id="IPR006707">
    <property type="entry name" value="T7SS_EccD"/>
</dbReference>
<feature type="compositionally biased region" description="Pro residues" evidence="7">
    <location>
        <begin position="7"/>
        <end position="23"/>
    </location>
</feature>
<reference evidence="10 11" key="1">
    <citation type="submission" date="2018-03" db="EMBL/GenBank/DDBJ databases">
        <title>Genomic Encyclopedia of Archaeal and Bacterial Type Strains, Phase II (KMG-II): from individual species to whole genera.</title>
        <authorList>
            <person name="Goeker M."/>
        </authorList>
    </citation>
    <scope>NUCLEOTIDE SEQUENCE [LARGE SCALE GENOMIC DNA]</scope>
    <source>
        <strain evidence="10 11">DSM 45348</strain>
    </source>
</reference>
<evidence type="ECO:0000256" key="3">
    <source>
        <dbReference type="ARBA" id="ARBA00022475"/>
    </source>
</evidence>
<dbReference type="AlphaFoldDB" id="A0A2T0SF14"/>
<comment type="similarity">
    <text evidence="2">Belongs to the EccD/Snm4 family.</text>
</comment>
<sequence>MSIAELPPLPMPGRPAPPLPRATPAPDATGPLIAPQPAPAAPRRVTVVGDNGRADVALPALSTVAELVPVLARSLAGPGGPGLRLVRVGGDVLPGDRTVAALGLRDGELLHLVAADRPAATAIFDDLVDAVASNVSEAPGRWGPALSRRLAALVAAVAFGAAAVVAVAAAGWPAGPVAAGLLAAALLTAGVAVTRVRDDAAAGAALAGAGLPCLLALGPAPAAASPAVTAFAASAGYSLLCAVLLPAYRAWFAAAGGTAVAGAVAAAVVAGGRATPAGAAAVLMVLAVVAGPGFPVLALRLGRVPLPVVPTDMAAFRATEPPTPAPLVAGRAADAESALTALLTAEALIVVAGGAVLLRTPAVAGWILAAVAGLALLIRSRAYLGVAQRAALLGAGLTALGATAVVVARHGGPPAPQAVGALALLAGTACAVHAVRAGRRPPSPYWARFLDVMDFVAVTALIPAAAAVLGLYGSVRSLAG</sequence>
<keyword evidence="4 8" id="KW-0812">Transmembrane</keyword>
<evidence type="ECO:0000313" key="11">
    <source>
        <dbReference type="Proteomes" id="UP000239209"/>
    </source>
</evidence>
<dbReference type="Pfam" id="PF08817">
    <property type="entry name" value="YukD"/>
    <property type="match status" value="1"/>
</dbReference>
<gene>
    <name evidence="10" type="ORF">CLV70_102144</name>
</gene>
<evidence type="ECO:0000259" key="9">
    <source>
        <dbReference type="Pfam" id="PF19053"/>
    </source>
</evidence>
<dbReference type="OrthoDB" id="4775372at2"/>
<feature type="region of interest" description="Disordered" evidence="7">
    <location>
        <begin position="1"/>
        <end position="41"/>
    </location>
</feature>
<protein>
    <submittedName>
        <fullName evidence="10">Type VII secretion integral membrane protein EccD</fullName>
    </submittedName>
</protein>
<keyword evidence="11" id="KW-1185">Reference proteome</keyword>
<feature type="transmembrane region" description="Helical" evidence="8">
    <location>
        <begin position="277"/>
        <end position="299"/>
    </location>
</feature>
<feature type="transmembrane region" description="Helical" evidence="8">
    <location>
        <begin position="455"/>
        <end position="475"/>
    </location>
</feature>
<evidence type="ECO:0000256" key="8">
    <source>
        <dbReference type="SAM" id="Phobius"/>
    </source>
</evidence>
<dbReference type="Proteomes" id="UP000239209">
    <property type="component" value="Unassembled WGS sequence"/>
</dbReference>
<feature type="transmembrane region" description="Helical" evidence="8">
    <location>
        <begin position="390"/>
        <end position="409"/>
    </location>
</feature>
<keyword evidence="5 8" id="KW-1133">Transmembrane helix</keyword>
<keyword evidence="6 8" id="KW-0472">Membrane</keyword>
<dbReference type="EMBL" id="PVZG01000002">
    <property type="protein sequence ID" value="PRY31933.1"/>
    <property type="molecule type" value="Genomic_DNA"/>
</dbReference>